<name>A0A9Q3HFD9_9BASI</name>
<keyword evidence="2" id="KW-1185">Reference proteome</keyword>
<gene>
    <name evidence="1" type="ORF">O181_042736</name>
</gene>
<dbReference type="Proteomes" id="UP000765509">
    <property type="component" value="Unassembled WGS sequence"/>
</dbReference>
<evidence type="ECO:0000313" key="1">
    <source>
        <dbReference type="EMBL" id="MBW0503021.1"/>
    </source>
</evidence>
<reference evidence="1" key="1">
    <citation type="submission" date="2021-03" db="EMBL/GenBank/DDBJ databases">
        <title>Draft genome sequence of rust myrtle Austropuccinia psidii MF-1, a brazilian biotype.</title>
        <authorList>
            <person name="Quecine M.C."/>
            <person name="Pachon D.M.R."/>
            <person name="Bonatelli M.L."/>
            <person name="Correr F.H."/>
            <person name="Franceschini L.M."/>
            <person name="Leite T.F."/>
            <person name="Margarido G.R.A."/>
            <person name="Almeida C.A."/>
            <person name="Ferrarezi J.A."/>
            <person name="Labate C.A."/>
        </authorList>
    </citation>
    <scope>NUCLEOTIDE SEQUENCE</scope>
    <source>
        <strain evidence="1">MF-1</strain>
    </source>
</reference>
<evidence type="ECO:0000313" key="2">
    <source>
        <dbReference type="Proteomes" id="UP000765509"/>
    </source>
</evidence>
<proteinExistence type="predicted"/>
<dbReference type="EMBL" id="AVOT02017140">
    <property type="protein sequence ID" value="MBW0503021.1"/>
    <property type="molecule type" value="Genomic_DNA"/>
</dbReference>
<sequence length="85" mass="9857">MRDSFMGPFSITRLVGEISVEVRLTEEFSRKHPVFPVCFVKPYHETRDNNSPSKNKSHTPQGIVEVEDSLVPVKRTMKVRMIRLN</sequence>
<organism evidence="1 2">
    <name type="scientific">Austropuccinia psidii MF-1</name>
    <dbReference type="NCBI Taxonomy" id="1389203"/>
    <lineage>
        <taxon>Eukaryota</taxon>
        <taxon>Fungi</taxon>
        <taxon>Dikarya</taxon>
        <taxon>Basidiomycota</taxon>
        <taxon>Pucciniomycotina</taxon>
        <taxon>Pucciniomycetes</taxon>
        <taxon>Pucciniales</taxon>
        <taxon>Sphaerophragmiaceae</taxon>
        <taxon>Austropuccinia</taxon>
    </lineage>
</organism>
<protein>
    <submittedName>
        <fullName evidence="1">Uncharacterized protein</fullName>
    </submittedName>
</protein>
<accession>A0A9Q3HFD9</accession>
<dbReference type="AlphaFoldDB" id="A0A9Q3HFD9"/>
<comment type="caution">
    <text evidence="1">The sequence shown here is derived from an EMBL/GenBank/DDBJ whole genome shotgun (WGS) entry which is preliminary data.</text>
</comment>